<feature type="coiled-coil region" evidence="1">
    <location>
        <begin position="61"/>
        <end position="106"/>
    </location>
</feature>
<dbReference type="Proteomes" id="UP000265618">
    <property type="component" value="Unassembled WGS sequence"/>
</dbReference>
<feature type="region of interest" description="Disordered" evidence="2">
    <location>
        <begin position="327"/>
        <end position="361"/>
    </location>
</feature>
<feature type="non-terminal residue" evidence="3">
    <location>
        <position position="1"/>
    </location>
</feature>
<feature type="coiled-coil region" evidence="1">
    <location>
        <begin position="535"/>
        <end position="569"/>
    </location>
</feature>
<evidence type="ECO:0000256" key="2">
    <source>
        <dbReference type="SAM" id="MobiDB-lite"/>
    </source>
</evidence>
<feature type="region of interest" description="Disordered" evidence="2">
    <location>
        <begin position="202"/>
        <end position="226"/>
    </location>
</feature>
<comment type="caution">
    <text evidence="3">The sequence shown here is derived from an EMBL/GenBank/DDBJ whole genome shotgun (WGS) entry which is preliminary data.</text>
</comment>
<feature type="region of interest" description="Disordered" evidence="2">
    <location>
        <begin position="376"/>
        <end position="429"/>
    </location>
</feature>
<organism evidence="3 4">
    <name type="scientific">Kipferlia bialata</name>
    <dbReference type="NCBI Taxonomy" id="797122"/>
    <lineage>
        <taxon>Eukaryota</taxon>
        <taxon>Metamonada</taxon>
        <taxon>Carpediemonas-like organisms</taxon>
        <taxon>Kipferlia</taxon>
    </lineage>
</organism>
<feature type="compositionally biased region" description="Basic and acidic residues" evidence="2">
    <location>
        <begin position="202"/>
        <end position="211"/>
    </location>
</feature>
<dbReference type="AlphaFoldDB" id="A0A9K3CVY0"/>
<evidence type="ECO:0000313" key="3">
    <source>
        <dbReference type="EMBL" id="GIQ83420.1"/>
    </source>
</evidence>
<protein>
    <submittedName>
        <fullName evidence="3">Uncharacterized protein</fullName>
    </submittedName>
</protein>
<gene>
    <name evidence="3" type="ORF">KIPB_004738</name>
</gene>
<feature type="region of interest" description="Disordered" evidence="2">
    <location>
        <begin position="492"/>
        <end position="528"/>
    </location>
</feature>
<evidence type="ECO:0000313" key="4">
    <source>
        <dbReference type="Proteomes" id="UP000265618"/>
    </source>
</evidence>
<feature type="compositionally biased region" description="Basic and acidic residues" evidence="2">
    <location>
        <begin position="503"/>
        <end position="524"/>
    </location>
</feature>
<name>A0A9K3CVY0_9EUKA</name>
<dbReference type="EMBL" id="BDIP01001043">
    <property type="protein sequence ID" value="GIQ83420.1"/>
    <property type="molecule type" value="Genomic_DNA"/>
</dbReference>
<proteinExistence type="predicted"/>
<reference evidence="3 4" key="1">
    <citation type="journal article" date="2018" name="PLoS ONE">
        <title>The draft genome of Kipferlia bialata reveals reductive genome evolution in fornicate parasites.</title>
        <authorList>
            <person name="Tanifuji G."/>
            <person name="Takabayashi S."/>
            <person name="Kume K."/>
            <person name="Takagi M."/>
            <person name="Nakayama T."/>
            <person name="Kamikawa R."/>
            <person name="Inagaki Y."/>
            <person name="Hashimoto T."/>
        </authorList>
    </citation>
    <scope>NUCLEOTIDE SEQUENCE [LARGE SCALE GENOMIC DNA]</scope>
    <source>
        <strain evidence="3">NY0173</strain>
    </source>
</reference>
<sequence length="620" mass="68371">AVTEERDALLVEVDTLRTQQREAETALMETKAGGPDPDGIVSAAAAVAVTQDTIISLRTRLADENTAVEQLQQCLSEQRDKAVEREAELEAECTRLRGRLAEVTEQVVTSLSDTYTGLCEETERPSRELQTRMNSAVAERDMAMIECRKQAQEMARRCERLGVILDGKSARLKWARLSISRLRSALMRIGALFGVEIPKALSEDSERKREGDESDSEGEEVHNTEGDALEAVVQAVCDTYSSLQTTRADLDTANALSMSLREDATDVPSMKAQISSLETDLKKARGMATRARRELKAASEETASLRTELETAKKEAIAHALNVATLETRLRNSRRPPSATAKKRERPQSAAGSDSKQAEMQARRELVDLQRQFDRRGRELDSATKAQRAAQASVSQLEARLRKANTAAKQAKGKTQGQGGKAAKAPTPDAALTRRITSLEADVKRESAMVAKYKREAALIKGKYTAQETALAEAKKKASLAALRVSQLEERVRLSSVRPKTARASEREREERERERAKPSKAPEDSNAFDKWAANKDMKDRLRDMDGQVSELRATIARKDRALVVLRNELHARATNSQTVFGTDTVMHSDMGMDMDMGMGDTLGDTQDDLSFTVHGGTVQ</sequence>
<feature type="coiled-coil region" evidence="1">
    <location>
        <begin position="274"/>
        <end position="315"/>
    </location>
</feature>
<feature type="compositionally biased region" description="Low complexity" evidence="2">
    <location>
        <begin position="404"/>
        <end position="425"/>
    </location>
</feature>
<evidence type="ECO:0000256" key="1">
    <source>
        <dbReference type="SAM" id="Coils"/>
    </source>
</evidence>
<keyword evidence="4" id="KW-1185">Reference proteome</keyword>
<keyword evidence="1" id="KW-0175">Coiled coil</keyword>
<accession>A0A9K3CVY0</accession>